<dbReference type="InterPro" id="IPR050611">
    <property type="entry name" value="ABCF"/>
</dbReference>
<accession>A0AA35ZAM0</accession>
<evidence type="ECO:0000313" key="4">
    <source>
        <dbReference type="EMBL" id="CAI9289034.1"/>
    </source>
</evidence>
<dbReference type="EMBL" id="OX465082">
    <property type="protein sequence ID" value="CAI9289034.1"/>
    <property type="molecule type" value="Genomic_DNA"/>
</dbReference>
<dbReference type="AlphaFoldDB" id="A0AA35ZAM0"/>
<feature type="compositionally biased region" description="Basic and acidic residues" evidence="2">
    <location>
        <begin position="104"/>
        <end position="114"/>
    </location>
</feature>
<dbReference type="Gene3D" id="3.40.50.300">
    <property type="entry name" value="P-loop containing nucleotide triphosphate hydrolases"/>
    <property type="match status" value="2"/>
</dbReference>
<evidence type="ECO:0000256" key="1">
    <source>
        <dbReference type="ARBA" id="ARBA00022737"/>
    </source>
</evidence>
<proteinExistence type="predicted"/>
<dbReference type="InterPro" id="IPR027417">
    <property type="entry name" value="P-loop_NTPase"/>
</dbReference>
<name>A0AA35ZAM0_LACSI</name>
<sequence length="286" mass="31766">MTEVASNVVHEVLGPRAQDLDQPIIDYIINVLADEDFDFGFEGEGAFDAIGELLVDSGCVTDFDECHSICSRLSEKFGNHGLIKIKPAVRSLATPFRMNEGMDEEKAPKRKPEPVDGPLLTERDKIKLERRKRKDERQREVQYQMHVAEMEAAKAGMPVVSVNHDNTVEGPSVRDIHMENFNVSVGGRELIVDCTVTLSHGRHYGLVGRNGTGKTTFLRIGFRDSDLDAVEALIQGLVLFQGGVLMVSHDEHLISGSVDQLWAVSDGRVTPFNGTFQDYKKKLQSS</sequence>
<evidence type="ECO:0000256" key="2">
    <source>
        <dbReference type="SAM" id="MobiDB-lite"/>
    </source>
</evidence>
<dbReference type="PANTHER" id="PTHR19211:SF117">
    <property type="entry name" value="ATP-BINDING CASSETTE SUB-FAMILY F MEMBER 3"/>
    <property type="match status" value="1"/>
</dbReference>
<keyword evidence="1" id="KW-0677">Repeat</keyword>
<reference evidence="4" key="1">
    <citation type="submission" date="2023-04" db="EMBL/GenBank/DDBJ databases">
        <authorList>
            <person name="Vijverberg K."/>
            <person name="Xiong W."/>
            <person name="Schranz E."/>
        </authorList>
    </citation>
    <scope>NUCLEOTIDE SEQUENCE</scope>
</reference>
<dbReference type="GO" id="GO:0005524">
    <property type="term" value="F:ATP binding"/>
    <property type="evidence" value="ECO:0007669"/>
    <property type="project" value="TreeGrafter"/>
</dbReference>
<organism evidence="4 5">
    <name type="scientific">Lactuca saligna</name>
    <name type="common">Willowleaf lettuce</name>
    <dbReference type="NCBI Taxonomy" id="75948"/>
    <lineage>
        <taxon>Eukaryota</taxon>
        <taxon>Viridiplantae</taxon>
        <taxon>Streptophyta</taxon>
        <taxon>Embryophyta</taxon>
        <taxon>Tracheophyta</taxon>
        <taxon>Spermatophyta</taxon>
        <taxon>Magnoliopsida</taxon>
        <taxon>eudicotyledons</taxon>
        <taxon>Gunneridae</taxon>
        <taxon>Pentapetalae</taxon>
        <taxon>asterids</taxon>
        <taxon>campanulids</taxon>
        <taxon>Asterales</taxon>
        <taxon>Asteraceae</taxon>
        <taxon>Cichorioideae</taxon>
        <taxon>Cichorieae</taxon>
        <taxon>Lactucinae</taxon>
        <taxon>Lactuca</taxon>
    </lineage>
</organism>
<dbReference type="Proteomes" id="UP001177003">
    <property type="component" value="Chromosome 6"/>
</dbReference>
<dbReference type="SUPFAM" id="SSF52540">
    <property type="entry name" value="P-loop containing nucleoside triphosphate hydrolases"/>
    <property type="match status" value="1"/>
</dbReference>
<protein>
    <recommendedName>
        <fullName evidence="3">ABCF3 PWI-like helical bundle domain-containing protein</fullName>
    </recommendedName>
</protein>
<keyword evidence="5" id="KW-1185">Reference proteome</keyword>
<feature type="region of interest" description="Disordered" evidence="2">
    <location>
        <begin position="99"/>
        <end position="121"/>
    </location>
</feature>
<dbReference type="PANTHER" id="PTHR19211">
    <property type="entry name" value="ATP-BINDING TRANSPORT PROTEIN-RELATED"/>
    <property type="match status" value="1"/>
</dbReference>
<feature type="domain" description="ABCF3 PWI-like helical bundle" evidence="3">
    <location>
        <begin position="8"/>
        <end position="79"/>
    </location>
</feature>
<dbReference type="Pfam" id="PF26051">
    <property type="entry name" value="PWI_ABCF3"/>
    <property type="match status" value="1"/>
</dbReference>
<evidence type="ECO:0000259" key="3">
    <source>
        <dbReference type="Pfam" id="PF26051"/>
    </source>
</evidence>
<gene>
    <name evidence="4" type="ORF">LSALG_LOCUS28294</name>
</gene>
<dbReference type="InterPro" id="IPR058770">
    <property type="entry name" value="PWI_ABCF3"/>
</dbReference>
<evidence type="ECO:0000313" key="5">
    <source>
        <dbReference type="Proteomes" id="UP001177003"/>
    </source>
</evidence>